<keyword evidence="3" id="KW-1185">Reference proteome</keyword>
<organism evidence="2 3">
    <name type="scientific">Steinernema hermaphroditum</name>
    <dbReference type="NCBI Taxonomy" id="289476"/>
    <lineage>
        <taxon>Eukaryota</taxon>
        <taxon>Metazoa</taxon>
        <taxon>Ecdysozoa</taxon>
        <taxon>Nematoda</taxon>
        <taxon>Chromadorea</taxon>
        <taxon>Rhabditida</taxon>
        <taxon>Tylenchina</taxon>
        <taxon>Panagrolaimomorpha</taxon>
        <taxon>Strongyloidoidea</taxon>
        <taxon>Steinernematidae</taxon>
        <taxon>Steinernema</taxon>
    </lineage>
</organism>
<keyword evidence="1" id="KW-0472">Membrane</keyword>
<evidence type="ECO:0000313" key="2">
    <source>
        <dbReference type="EMBL" id="KAK0428630.1"/>
    </source>
</evidence>
<sequence length="332" mass="37843">MHSERRALYHVQDVPCGSHIETDSPIEGHTRFHFRVSVRAVTQFLTAFSCFTMLLAWLYFVVDSKLPHYGFARKCTDVPNKFLYKEGLPSLLKLGQLRAFPNYMMRLGILPTMLVRIFLIFSARWRKHVTEPESTSKTGFRNMLHDLLPALHAVEVFSLAMILILHCKFDHIGFYSVYAMCFTASSLAVMAVTVYLNMMKPGGQLTETDQKSLTIGLICLVLYGASAPLVMDNHLDFAKFFTCSYLVPYTYFALELISFVSYGAFHYYHGVIDIGDLEMCCYADAQDLPDEFSEFTSKTSHCMRCSEKANTSPLSCRTVSSIERNSKERMTM</sequence>
<dbReference type="EMBL" id="JAUCMV010000001">
    <property type="protein sequence ID" value="KAK0428630.1"/>
    <property type="molecule type" value="Genomic_DNA"/>
</dbReference>
<protein>
    <submittedName>
        <fullName evidence="2">Uncharacterized protein</fullName>
    </submittedName>
</protein>
<dbReference type="Proteomes" id="UP001175271">
    <property type="component" value="Unassembled WGS sequence"/>
</dbReference>
<dbReference type="InterPro" id="IPR039545">
    <property type="entry name" value="PGAP2"/>
</dbReference>
<dbReference type="GO" id="GO:0000139">
    <property type="term" value="C:Golgi membrane"/>
    <property type="evidence" value="ECO:0007669"/>
    <property type="project" value="InterPro"/>
</dbReference>
<gene>
    <name evidence="2" type="ORF">QR680_010916</name>
</gene>
<proteinExistence type="predicted"/>
<keyword evidence="1" id="KW-1133">Transmembrane helix</keyword>
<feature type="transmembrane region" description="Helical" evidence="1">
    <location>
        <begin position="251"/>
        <end position="269"/>
    </location>
</feature>
<dbReference type="PANTHER" id="PTHR12892:SF8">
    <property type="entry name" value="PROTEIN CBG16685"/>
    <property type="match status" value="1"/>
</dbReference>
<name>A0AA39MCL1_9BILA</name>
<feature type="transmembrane region" description="Helical" evidence="1">
    <location>
        <begin position="213"/>
        <end position="231"/>
    </location>
</feature>
<feature type="transmembrane region" description="Helical" evidence="1">
    <location>
        <begin position="40"/>
        <end position="60"/>
    </location>
</feature>
<dbReference type="AlphaFoldDB" id="A0AA39MCL1"/>
<reference evidence="2" key="1">
    <citation type="submission" date="2023-06" db="EMBL/GenBank/DDBJ databases">
        <title>Genomic analysis of the entomopathogenic nematode Steinernema hermaphroditum.</title>
        <authorList>
            <person name="Schwarz E.M."/>
            <person name="Heppert J.K."/>
            <person name="Baniya A."/>
            <person name="Schwartz H.T."/>
            <person name="Tan C.-H."/>
            <person name="Antoshechkin I."/>
            <person name="Sternberg P.W."/>
            <person name="Goodrich-Blair H."/>
            <person name="Dillman A.R."/>
        </authorList>
    </citation>
    <scope>NUCLEOTIDE SEQUENCE</scope>
    <source>
        <strain evidence="2">PS9179</strain>
        <tissue evidence="2">Whole animal</tissue>
    </source>
</reference>
<feature type="transmembrane region" description="Helical" evidence="1">
    <location>
        <begin position="144"/>
        <end position="166"/>
    </location>
</feature>
<feature type="transmembrane region" description="Helical" evidence="1">
    <location>
        <begin position="103"/>
        <end position="123"/>
    </location>
</feature>
<dbReference type="GO" id="GO:0005789">
    <property type="term" value="C:endoplasmic reticulum membrane"/>
    <property type="evidence" value="ECO:0007669"/>
    <property type="project" value="TreeGrafter"/>
</dbReference>
<comment type="caution">
    <text evidence="2">The sequence shown here is derived from an EMBL/GenBank/DDBJ whole genome shotgun (WGS) entry which is preliminary data.</text>
</comment>
<keyword evidence="1" id="KW-0812">Transmembrane</keyword>
<evidence type="ECO:0000313" key="3">
    <source>
        <dbReference type="Proteomes" id="UP001175271"/>
    </source>
</evidence>
<feature type="transmembrane region" description="Helical" evidence="1">
    <location>
        <begin position="172"/>
        <end position="192"/>
    </location>
</feature>
<evidence type="ECO:0000256" key="1">
    <source>
        <dbReference type="SAM" id="Phobius"/>
    </source>
</evidence>
<accession>A0AA39MCL1</accession>
<dbReference type="GO" id="GO:0006506">
    <property type="term" value="P:GPI anchor biosynthetic process"/>
    <property type="evidence" value="ECO:0007669"/>
    <property type="project" value="TreeGrafter"/>
</dbReference>
<dbReference type="PANTHER" id="PTHR12892">
    <property type="entry name" value="FGF RECEPTOR ACTIVATING PROTEIN 1"/>
    <property type="match status" value="1"/>
</dbReference>